<accession>A0A0E9P8T4</accession>
<feature type="region of interest" description="Disordered" evidence="1">
    <location>
        <begin position="1"/>
        <end position="39"/>
    </location>
</feature>
<evidence type="ECO:0000256" key="1">
    <source>
        <dbReference type="SAM" id="MobiDB-lite"/>
    </source>
</evidence>
<reference evidence="2" key="1">
    <citation type="submission" date="2014-11" db="EMBL/GenBank/DDBJ databases">
        <authorList>
            <person name="Amaro Gonzalez C."/>
        </authorList>
    </citation>
    <scope>NUCLEOTIDE SEQUENCE</scope>
</reference>
<evidence type="ECO:0000313" key="2">
    <source>
        <dbReference type="EMBL" id="JAH00707.1"/>
    </source>
</evidence>
<name>A0A0E9P8T4_ANGAN</name>
<organism evidence="2">
    <name type="scientific">Anguilla anguilla</name>
    <name type="common">European freshwater eel</name>
    <name type="synonym">Muraena anguilla</name>
    <dbReference type="NCBI Taxonomy" id="7936"/>
    <lineage>
        <taxon>Eukaryota</taxon>
        <taxon>Metazoa</taxon>
        <taxon>Chordata</taxon>
        <taxon>Craniata</taxon>
        <taxon>Vertebrata</taxon>
        <taxon>Euteleostomi</taxon>
        <taxon>Actinopterygii</taxon>
        <taxon>Neopterygii</taxon>
        <taxon>Teleostei</taxon>
        <taxon>Anguilliformes</taxon>
        <taxon>Anguillidae</taxon>
        <taxon>Anguilla</taxon>
    </lineage>
</organism>
<reference evidence="2" key="2">
    <citation type="journal article" date="2015" name="Fish Shellfish Immunol.">
        <title>Early steps in the European eel (Anguilla anguilla)-Vibrio vulnificus interaction in the gills: Role of the RtxA13 toxin.</title>
        <authorList>
            <person name="Callol A."/>
            <person name="Pajuelo D."/>
            <person name="Ebbesson L."/>
            <person name="Teles M."/>
            <person name="MacKenzie S."/>
            <person name="Amaro C."/>
        </authorList>
    </citation>
    <scope>NUCLEOTIDE SEQUENCE</scope>
</reference>
<proteinExistence type="predicted"/>
<protein>
    <submittedName>
        <fullName evidence="2">Uncharacterized protein</fullName>
    </submittedName>
</protein>
<sequence>MSVSHSSNTLHRTCREPSRTSHSKLRHQCPRDYLPPLRL</sequence>
<dbReference type="AlphaFoldDB" id="A0A0E9P8T4"/>
<feature type="compositionally biased region" description="Polar residues" evidence="1">
    <location>
        <begin position="1"/>
        <end position="11"/>
    </location>
</feature>
<dbReference type="EMBL" id="GBXM01107870">
    <property type="protein sequence ID" value="JAH00707.1"/>
    <property type="molecule type" value="Transcribed_RNA"/>
</dbReference>